<keyword evidence="2" id="KW-1185">Reference proteome</keyword>
<evidence type="ECO:0000313" key="2">
    <source>
        <dbReference type="Proteomes" id="UP000012073"/>
    </source>
</evidence>
<dbReference type="Proteomes" id="UP000012073">
    <property type="component" value="Unassembled WGS sequence"/>
</dbReference>
<proteinExistence type="predicted"/>
<dbReference type="GeneID" id="17327110"/>
<dbReference type="KEGG" id="ccp:CHC_T00000305001"/>
<organism evidence="1 2">
    <name type="scientific">Chondrus crispus</name>
    <name type="common">Carrageen Irish moss</name>
    <name type="synonym">Polymorpha crispa</name>
    <dbReference type="NCBI Taxonomy" id="2769"/>
    <lineage>
        <taxon>Eukaryota</taxon>
        <taxon>Rhodophyta</taxon>
        <taxon>Florideophyceae</taxon>
        <taxon>Rhodymeniophycidae</taxon>
        <taxon>Gigartinales</taxon>
        <taxon>Gigartinaceae</taxon>
        <taxon>Chondrus</taxon>
    </lineage>
</organism>
<evidence type="ECO:0000313" key="1">
    <source>
        <dbReference type="EMBL" id="CDF39480.1"/>
    </source>
</evidence>
<dbReference type="AlphaFoldDB" id="R7QQ48"/>
<accession>R7QQ48</accession>
<sequence>MFRCAWGAVPEDLEVCSQAPHYGNEVFEILVKRQHPAKYLDGIREVLKAMHPHCRYISDRRTIRFWCRAFDVIDVTNLSDCPAKAYRMKLVLFLLTKKSFKLEPGART</sequence>
<reference evidence="2" key="1">
    <citation type="journal article" date="2013" name="Proc. Natl. Acad. Sci. U.S.A.">
        <title>Genome structure and metabolic features in the red seaweed Chondrus crispus shed light on evolution of the Archaeplastida.</title>
        <authorList>
            <person name="Collen J."/>
            <person name="Porcel B."/>
            <person name="Carre W."/>
            <person name="Ball S.G."/>
            <person name="Chaparro C."/>
            <person name="Tonon T."/>
            <person name="Barbeyron T."/>
            <person name="Michel G."/>
            <person name="Noel B."/>
            <person name="Valentin K."/>
            <person name="Elias M."/>
            <person name="Artiguenave F."/>
            <person name="Arun A."/>
            <person name="Aury J.M."/>
            <person name="Barbosa-Neto J.F."/>
            <person name="Bothwell J.H."/>
            <person name="Bouget F.Y."/>
            <person name="Brillet L."/>
            <person name="Cabello-Hurtado F."/>
            <person name="Capella-Gutierrez S."/>
            <person name="Charrier B."/>
            <person name="Cladiere L."/>
            <person name="Cock J.M."/>
            <person name="Coelho S.M."/>
            <person name="Colleoni C."/>
            <person name="Czjzek M."/>
            <person name="Da Silva C."/>
            <person name="Delage L."/>
            <person name="Denoeud F."/>
            <person name="Deschamps P."/>
            <person name="Dittami S.M."/>
            <person name="Gabaldon T."/>
            <person name="Gachon C.M."/>
            <person name="Groisillier A."/>
            <person name="Herve C."/>
            <person name="Jabbari K."/>
            <person name="Katinka M."/>
            <person name="Kloareg B."/>
            <person name="Kowalczyk N."/>
            <person name="Labadie K."/>
            <person name="Leblanc C."/>
            <person name="Lopez P.J."/>
            <person name="McLachlan D.H."/>
            <person name="Meslet-Cladiere L."/>
            <person name="Moustafa A."/>
            <person name="Nehr Z."/>
            <person name="Nyvall Collen P."/>
            <person name="Panaud O."/>
            <person name="Partensky F."/>
            <person name="Poulain J."/>
            <person name="Rensing S.A."/>
            <person name="Rousvoal S."/>
            <person name="Samson G."/>
            <person name="Symeonidi A."/>
            <person name="Weissenbach J."/>
            <person name="Zambounis A."/>
            <person name="Wincker P."/>
            <person name="Boyen C."/>
        </authorList>
    </citation>
    <scope>NUCLEOTIDE SEQUENCE [LARGE SCALE GENOMIC DNA]</scope>
    <source>
        <strain evidence="2">cv. Stackhouse</strain>
    </source>
</reference>
<name>R7QQ48_CHOCR</name>
<dbReference type="RefSeq" id="XP_005719391.1">
    <property type="nucleotide sequence ID" value="XM_005719334.1"/>
</dbReference>
<gene>
    <name evidence="1" type="ORF">CHC_T00000305001</name>
</gene>
<dbReference type="EMBL" id="HG002044">
    <property type="protein sequence ID" value="CDF39480.1"/>
    <property type="molecule type" value="Genomic_DNA"/>
</dbReference>
<protein>
    <submittedName>
        <fullName evidence="1">Uncharacterized protein</fullName>
    </submittedName>
</protein>
<dbReference type="Gramene" id="CDF39480">
    <property type="protein sequence ID" value="CDF39480"/>
    <property type="gene ID" value="CHC_T00000305001"/>
</dbReference>